<dbReference type="EMBL" id="LAZR01003896">
    <property type="protein sequence ID" value="KKN13685.1"/>
    <property type="molecule type" value="Genomic_DNA"/>
</dbReference>
<proteinExistence type="predicted"/>
<sequence>MKTIVTLSYFHRKIGPLVFYSYPKNILDAALSVKIANIMDQQFNEGFFTHSFENLKSMNYYFEIHSDWARGNKEMLMVSIIIDQQISPEIEEKISILCSEFSERLQANEEIFTAFYINDKNNFDEKDQENIIKKDSLIKAWVNNLYWVIIEDTREKTEEEKIAILFIDKHIFQTLEKLSNGPIPLEWLRDWFIEMFPEMSFNEIIETLVDKQFIFINQIGFVEKYVLLLKEVNAERIPPDSVIEFIDDKPELIELLLPKVQEYFSEYEKKTKEEIKKDSTILFQIIADSKKYNVLSELRNGLISKEKLPKLVSKKSLDSLMDNIEFLKIFDVIEELEYNGETYIVLKTNLQITTAFPEWMRKLLPEE</sequence>
<reference evidence="1" key="1">
    <citation type="journal article" date="2015" name="Nature">
        <title>Complex archaea that bridge the gap between prokaryotes and eukaryotes.</title>
        <authorList>
            <person name="Spang A."/>
            <person name="Saw J.H."/>
            <person name="Jorgensen S.L."/>
            <person name="Zaremba-Niedzwiedzka K."/>
            <person name="Martijn J."/>
            <person name="Lind A.E."/>
            <person name="van Eijk R."/>
            <person name="Schleper C."/>
            <person name="Guy L."/>
            <person name="Ettema T.J."/>
        </authorList>
    </citation>
    <scope>NUCLEOTIDE SEQUENCE</scope>
</reference>
<organism evidence="1">
    <name type="scientific">marine sediment metagenome</name>
    <dbReference type="NCBI Taxonomy" id="412755"/>
    <lineage>
        <taxon>unclassified sequences</taxon>
        <taxon>metagenomes</taxon>
        <taxon>ecological metagenomes</taxon>
    </lineage>
</organism>
<accession>A0A0F9N290</accession>
<gene>
    <name evidence="1" type="ORF">LCGC14_1003870</name>
</gene>
<dbReference type="AlphaFoldDB" id="A0A0F9N290"/>
<evidence type="ECO:0000313" key="1">
    <source>
        <dbReference type="EMBL" id="KKN13685.1"/>
    </source>
</evidence>
<name>A0A0F9N290_9ZZZZ</name>
<protein>
    <submittedName>
        <fullName evidence="1">Uncharacterized protein</fullName>
    </submittedName>
</protein>
<comment type="caution">
    <text evidence="1">The sequence shown here is derived from an EMBL/GenBank/DDBJ whole genome shotgun (WGS) entry which is preliminary data.</text>
</comment>